<dbReference type="AlphaFoldDB" id="A0AAQ3L3E2"/>
<reference evidence="1 2" key="1">
    <citation type="submission" date="2023-10" db="EMBL/GenBank/DDBJ databases">
        <title>Chromosome-scale genome assembly provides insights into flower coloration mechanisms of Canna indica.</title>
        <authorList>
            <person name="Li C."/>
        </authorList>
    </citation>
    <scope>NUCLEOTIDE SEQUENCE [LARGE SCALE GENOMIC DNA]</scope>
    <source>
        <tissue evidence="1">Flower</tissue>
    </source>
</reference>
<evidence type="ECO:0000313" key="2">
    <source>
        <dbReference type="Proteomes" id="UP001327560"/>
    </source>
</evidence>
<sequence length="82" mass="9325">MVNCDGRCVEAEDPRRDRDVVRKETLRAMEQVFVDQLYSCQIILQCGDAITVRSYEKDASPSNLPSLKGDGNWASFLRITKD</sequence>
<dbReference type="EMBL" id="CP136898">
    <property type="protein sequence ID" value="WOL19998.1"/>
    <property type="molecule type" value="Genomic_DNA"/>
</dbReference>
<gene>
    <name evidence="1" type="ORF">Cni_G28800</name>
</gene>
<evidence type="ECO:0000313" key="1">
    <source>
        <dbReference type="EMBL" id="WOL19998.1"/>
    </source>
</evidence>
<name>A0AAQ3L3E2_9LILI</name>
<dbReference type="Proteomes" id="UP001327560">
    <property type="component" value="Chromosome 9"/>
</dbReference>
<keyword evidence="2" id="KW-1185">Reference proteome</keyword>
<accession>A0AAQ3L3E2</accession>
<proteinExistence type="predicted"/>
<organism evidence="1 2">
    <name type="scientific">Canna indica</name>
    <name type="common">Indian-shot</name>
    <dbReference type="NCBI Taxonomy" id="4628"/>
    <lineage>
        <taxon>Eukaryota</taxon>
        <taxon>Viridiplantae</taxon>
        <taxon>Streptophyta</taxon>
        <taxon>Embryophyta</taxon>
        <taxon>Tracheophyta</taxon>
        <taxon>Spermatophyta</taxon>
        <taxon>Magnoliopsida</taxon>
        <taxon>Liliopsida</taxon>
        <taxon>Zingiberales</taxon>
        <taxon>Cannaceae</taxon>
        <taxon>Canna</taxon>
    </lineage>
</organism>
<protein>
    <submittedName>
        <fullName evidence="1">Uncharacterized protein</fullName>
    </submittedName>
</protein>